<comment type="caution">
    <text evidence="3">The sequence shown here is derived from an EMBL/GenBank/DDBJ whole genome shotgun (WGS) entry which is preliminary data.</text>
</comment>
<dbReference type="InterPro" id="IPR013857">
    <property type="entry name" value="NADH-UbQ_OxRdtase-assoc_prot30"/>
</dbReference>
<keyword evidence="1" id="KW-0732">Signal</keyword>
<protein>
    <recommendedName>
        <fullName evidence="2">NADH:ubiquinone oxidoreductase intermediate-associated protein 30 domain-containing protein</fullName>
    </recommendedName>
</protein>
<feature type="chain" id="PRO_5019532069" description="NADH:ubiquinone oxidoreductase intermediate-associated protein 30 domain-containing protein" evidence="1">
    <location>
        <begin position="24"/>
        <end position="219"/>
    </location>
</feature>
<dbReference type="STRING" id="6184.A0A430QUR2"/>
<name>A0A430QUR2_SCHBO</name>
<evidence type="ECO:0000313" key="3">
    <source>
        <dbReference type="EMBL" id="RTG91456.1"/>
    </source>
</evidence>
<keyword evidence="4" id="KW-1185">Reference proteome</keyword>
<organism evidence="3 4">
    <name type="scientific">Schistosoma bovis</name>
    <name type="common">Blood fluke</name>
    <dbReference type="NCBI Taxonomy" id="6184"/>
    <lineage>
        <taxon>Eukaryota</taxon>
        <taxon>Metazoa</taxon>
        <taxon>Spiralia</taxon>
        <taxon>Lophotrochozoa</taxon>
        <taxon>Platyhelminthes</taxon>
        <taxon>Trematoda</taxon>
        <taxon>Digenea</taxon>
        <taxon>Strigeidida</taxon>
        <taxon>Schistosomatoidea</taxon>
        <taxon>Schistosomatidae</taxon>
        <taxon>Schistosoma</taxon>
    </lineage>
</organism>
<proteinExistence type="predicted"/>
<dbReference type="Proteomes" id="UP000290809">
    <property type="component" value="Unassembled WGS sequence"/>
</dbReference>
<evidence type="ECO:0000313" key="4">
    <source>
        <dbReference type="Proteomes" id="UP000290809"/>
    </source>
</evidence>
<dbReference type="SUPFAM" id="SSF49785">
    <property type="entry name" value="Galactose-binding domain-like"/>
    <property type="match status" value="1"/>
</dbReference>
<accession>A0A430QUR2</accession>
<gene>
    <name evidence="3" type="ORF">DC041_0006684</name>
</gene>
<dbReference type="EMBL" id="QMKO01000067">
    <property type="protein sequence ID" value="RTG91456.1"/>
    <property type="molecule type" value="Genomic_DNA"/>
</dbReference>
<evidence type="ECO:0000256" key="1">
    <source>
        <dbReference type="SAM" id="SignalP"/>
    </source>
</evidence>
<feature type="domain" description="NADH:ubiquinone oxidoreductase intermediate-associated protein 30" evidence="2">
    <location>
        <begin position="45"/>
        <end position="205"/>
    </location>
</feature>
<sequence length="219" mass="24202">MTIRNISVIVTIFTTLLLNTCKALKENSLKITITRRGDLANVTLFNFTDSNTTAFENWTEISDATLIGGRSKTALVRLEGQNYQSAIFFYLLTPPPNGSSFAGVPRIVADGVLPAYDGVLIDLHKQGPHSHFELFVYEKGSNIQYETIFETSGKRQQIKLPFGSFTSCCCETPHHVSTLSDVSKISRIGIKAHELTNQSGPGAVEIFPILTYKKNQMPV</sequence>
<dbReference type="AlphaFoldDB" id="A0A430QUR2"/>
<dbReference type="InterPro" id="IPR008979">
    <property type="entry name" value="Galactose-bd-like_sf"/>
</dbReference>
<reference evidence="3 4" key="1">
    <citation type="journal article" date="2019" name="PLoS Pathog.">
        <title>Genome sequence of the bovine parasite Schistosoma bovis Tanzania.</title>
        <authorList>
            <person name="Oey H."/>
            <person name="Zakrzewski M."/>
            <person name="Gobert G."/>
            <person name="Gravermann K."/>
            <person name="Stoye J."/>
            <person name="Jones M."/>
            <person name="Mcmanus D."/>
            <person name="Krause L."/>
        </authorList>
    </citation>
    <scope>NUCLEOTIDE SEQUENCE [LARGE SCALE GENOMIC DNA]</scope>
    <source>
        <strain evidence="3 4">TAN1997</strain>
    </source>
</reference>
<dbReference type="Pfam" id="PF08547">
    <property type="entry name" value="CIA30"/>
    <property type="match status" value="1"/>
</dbReference>
<evidence type="ECO:0000259" key="2">
    <source>
        <dbReference type="Pfam" id="PF08547"/>
    </source>
</evidence>
<feature type="signal peptide" evidence="1">
    <location>
        <begin position="1"/>
        <end position="23"/>
    </location>
</feature>